<evidence type="ECO:0000313" key="1">
    <source>
        <dbReference type="EMBL" id="CAI4001740.1"/>
    </source>
</evidence>
<dbReference type="Proteomes" id="UP001152797">
    <property type="component" value="Unassembled WGS sequence"/>
</dbReference>
<gene>
    <name evidence="1" type="ORF">C1SCF055_LOCUS27758</name>
</gene>
<reference evidence="2" key="2">
    <citation type="submission" date="2024-04" db="EMBL/GenBank/DDBJ databases">
        <authorList>
            <person name="Chen Y."/>
            <person name="Shah S."/>
            <person name="Dougan E. K."/>
            <person name="Thang M."/>
            <person name="Chan C."/>
        </authorList>
    </citation>
    <scope>NUCLEOTIDE SEQUENCE [LARGE SCALE GENOMIC DNA]</scope>
</reference>
<name>A0A9P1D2E9_9DINO</name>
<sequence length="784" mass="85291">MAVCCGADRMATKVGEAKPVIMQRLVEEIPVVGLNAWCLGTWGSLNFISSAAPPLFVHHPSALRPSTCGAHLLCLCAAQLPQAQPIAGPEFYRIISRTEPARYPGSAACRTTMAATHAEPSLCRSSLGVSDEMCIARPAHLALAAGPRSRTTSRGELFQRLLQRGKGELQVRDFVSQVAKMYSTWQAWDFQVLTRMEPTEPDEFFVIGLDSRNRVDAALSMLSVSHMRCGETKADNISKVWALDAGCVPGYGPPAICQSPPDPFECSLAMKQRRLSWFVRAPSQEIGALRGSIKHFSEFQLAATGQLHVAATLMLTLRDTAERCPTYVKLAEVSPVSKAAANEVITALPRGCRAALPKACRAKTPCRVSVVAVTVRAAGASGTWDIYSQIASRLKSLQARDSADHCRHDDRKVSCERLGGCQGRPDGRGPPREENCSSDFCSEEKDSLCHNPLGAGLRGLRREVARGSPRLALHLSPFLWRLCNGGIPMLFMLRAISFGVPCGRNVLTLMEPTEPDEFFVIGLDSRNRVDAALSMLSVSHMRCGETKADNISKVWALDAGCVPGYVAWSPRNPALFAEAIEVMHRQRYEKNPAKVATWIASAKASAKVMDITFRGSMVLLLEMLRSPKANPVDGAGFRIGFDWIVRTCPVPSGCLADGGLTSPPRSRLLAKRIVDNELLVEAAANQIMAILPRGCRAALPKACRAKTPCRVSVVAVTVCAAGASGTWDIYSQIASRLKSLQARYAADHCRHVDRKVSYERLGEEPHQEAERFSLSRVESMSRGS</sequence>
<proteinExistence type="predicted"/>
<protein>
    <submittedName>
        <fullName evidence="1">Uncharacterized protein</fullName>
    </submittedName>
</protein>
<keyword evidence="3" id="KW-1185">Reference proteome</keyword>
<evidence type="ECO:0000313" key="3">
    <source>
        <dbReference type="Proteomes" id="UP001152797"/>
    </source>
</evidence>
<dbReference type="EMBL" id="CAMXCT010002993">
    <property type="protein sequence ID" value="CAI4001740.1"/>
    <property type="molecule type" value="Genomic_DNA"/>
</dbReference>
<dbReference type="EMBL" id="CAMXCT030002993">
    <property type="protein sequence ID" value="CAL4789052.1"/>
    <property type="molecule type" value="Genomic_DNA"/>
</dbReference>
<accession>A0A9P1D2E9</accession>
<dbReference type="EMBL" id="CAMXCT020002993">
    <property type="protein sequence ID" value="CAL1155115.1"/>
    <property type="molecule type" value="Genomic_DNA"/>
</dbReference>
<dbReference type="AlphaFoldDB" id="A0A9P1D2E9"/>
<evidence type="ECO:0000313" key="2">
    <source>
        <dbReference type="EMBL" id="CAL1155115.1"/>
    </source>
</evidence>
<reference evidence="1" key="1">
    <citation type="submission" date="2022-10" db="EMBL/GenBank/DDBJ databases">
        <authorList>
            <person name="Chen Y."/>
            <person name="Dougan E. K."/>
            <person name="Chan C."/>
            <person name="Rhodes N."/>
            <person name="Thang M."/>
        </authorList>
    </citation>
    <scope>NUCLEOTIDE SEQUENCE</scope>
</reference>
<comment type="caution">
    <text evidence="1">The sequence shown here is derived from an EMBL/GenBank/DDBJ whole genome shotgun (WGS) entry which is preliminary data.</text>
</comment>
<organism evidence="1">
    <name type="scientific">Cladocopium goreaui</name>
    <dbReference type="NCBI Taxonomy" id="2562237"/>
    <lineage>
        <taxon>Eukaryota</taxon>
        <taxon>Sar</taxon>
        <taxon>Alveolata</taxon>
        <taxon>Dinophyceae</taxon>
        <taxon>Suessiales</taxon>
        <taxon>Symbiodiniaceae</taxon>
        <taxon>Cladocopium</taxon>
    </lineage>
</organism>